<feature type="domain" description="HTH arsR-type" evidence="4">
    <location>
        <begin position="17"/>
        <end position="111"/>
    </location>
</feature>
<keyword evidence="6" id="KW-1185">Reference proteome</keyword>
<dbReference type="OrthoDB" id="3401849at2"/>
<name>A0A561EB31_9MICO</name>
<organism evidence="5 6">
    <name type="scientific">Rudaeicoccus suwonensis</name>
    <dbReference type="NCBI Taxonomy" id="657409"/>
    <lineage>
        <taxon>Bacteria</taxon>
        <taxon>Bacillati</taxon>
        <taxon>Actinomycetota</taxon>
        <taxon>Actinomycetes</taxon>
        <taxon>Micrococcales</taxon>
        <taxon>Dermacoccaceae</taxon>
        <taxon>Rudaeicoccus</taxon>
    </lineage>
</organism>
<dbReference type="GO" id="GO:0003677">
    <property type="term" value="F:DNA binding"/>
    <property type="evidence" value="ECO:0007669"/>
    <property type="project" value="UniProtKB-KW"/>
</dbReference>
<evidence type="ECO:0000313" key="6">
    <source>
        <dbReference type="Proteomes" id="UP000318297"/>
    </source>
</evidence>
<dbReference type="NCBIfam" id="NF033788">
    <property type="entry name" value="HTH_metalloreg"/>
    <property type="match status" value="1"/>
</dbReference>
<protein>
    <submittedName>
        <fullName evidence="5">ArsR family transcriptional regulator</fullName>
    </submittedName>
</protein>
<dbReference type="Gene3D" id="1.10.10.10">
    <property type="entry name" value="Winged helix-like DNA-binding domain superfamily/Winged helix DNA-binding domain"/>
    <property type="match status" value="1"/>
</dbReference>
<keyword evidence="2" id="KW-0238">DNA-binding</keyword>
<dbReference type="InterPro" id="IPR051011">
    <property type="entry name" value="Metal_resp_trans_reg"/>
</dbReference>
<dbReference type="EMBL" id="VIVQ01000001">
    <property type="protein sequence ID" value="TWE12818.1"/>
    <property type="molecule type" value="Genomic_DNA"/>
</dbReference>
<dbReference type="RefSeq" id="WP_145227097.1">
    <property type="nucleotide sequence ID" value="NZ_VIVQ01000001.1"/>
</dbReference>
<dbReference type="InterPro" id="IPR036390">
    <property type="entry name" value="WH_DNA-bd_sf"/>
</dbReference>
<dbReference type="PRINTS" id="PR00778">
    <property type="entry name" value="HTHARSR"/>
</dbReference>
<reference evidence="5 6" key="1">
    <citation type="submission" date="2019-06" db="EMBL/GenBank/DDBJ databases">
        <title>Sequencing the genomes of 1000 actinobacteria strains.</title>
        <authorList>
            <person name="Klenk H.-P."/>
        </authorList>
    </citation>
    <scope>NUCLEOTIDE SEQUENCE [LARGE SCALE GENOMIC DNA]</scope>
    <source>
        <strain evidence="5 6">DSM 19560</strain>
    </source>
</reference>
<dbReference type="SMART" id="SM00418">
    <property type="entry name" value="HTH_ARSR"/>
    <property type="match status" value="1"/>
</dbReference>
<dbReference type="Pfam" id="PF12840">
    <property type="entry name" value="HTH_20"/>
    <property type="match status" value="1"/>
</dbReference>
<comment type="caution">
    <text evidence="5">The sequence shown here is derived from an EMBL/GenBank/DDBJ whole genome shotgun (WGS) entry which is preliminary data.</text>
</comment>
<sequence length="112" mass="12006">MGHRVSATHVGTISQRLETVGSATVATTLQALATPSRLRILAELVEGPCAAGALAERAGLETSACSHQLRILRNLSLVEAERDGRSMIYRLADQHVADLIEQAIGHSEHQRS</sequence>
<proteinExistence type="predicted"/>
<dbReference type="SUPFAM" id="SSF46785">
    <property type="entry name" value="Winged helix' DNA-binding domain"/>
    <property type="match status" value="1"/>
</dbReference>
<evidence type="ECO:0000259" key="4">
    <source>
        <dbReference type="PROSITE" id="PS50987"/>
    </source>
</evidence>
<dbReference type="GO" id="GO:0003700">
    <property type="term" value="F:DNA-binding transcription factor activity"/>
    <property type="evidence" value="ECO:0007669"/>
    <property type="project" value="InterPro"/>
</dbReference>
<dbReference type="PROSITE" id="PS50987">
    <property type="entry name" value="HTH_ARSR_2"/>
    <property type="match status" value="1"/>
</dbReference>
<dbReference type="InterPro" id="IPR011991">
    <property type="entry name" value="ArsR-like_HTH"/>
</dbReference>
<evidence type="ECO:0000256" key="3">
    <source>
        <dbReference type="ARBA" id="ARBA00023163"/>
    </source>
</evidence>
<dbReference type="InterPro" id="IPR036388">
    <property type="entry name" value="WH-like_DNA-bd_sf"/>
</dbReference>
<keyword evidence="3" id="KW-0804">Transcription</keyword>
<dbReference type="Proteomes" id="UP000318297">
    <property type="component" value="Unassembled WGS sequence"/>
</dbReference>
<evidence type="ECO:0000256" key="1">
    <source>
        <dbReference type="ARBA" id="ARBA00023015"/>
    </source>
</evidence>
<dbReference type="InterPro" id="IPR001845">
    <property type="entry name" value="HTH_ArsR_DNA-bd_dom"/>
</dbReference>
<dbReference type="PANTHER" id="PTHR43132">
    <property type="entry name" value="ARSENICAL RESISTANCE OPERON REPRESSOR ARSR-RELATED"/>
    <property type="match status" value="1"/>
</dbReference>
<accession>A0A561EB31</accession>
<dbReference type="CDD" id="cd00090">
    <property type="entry name" value="HTH_ARSR"/>
    <property type="match status" value="1"/>
</dbReference>
<gene>
    <name evidence="5" type="ORF">BKA23_1638</name>
</gene>
<evidence type="ECO:0000256" key="2">
    <source>
        <dbReference type="ARBA" id="ARBA00023125"/>
    </source>
</evidence>
<dbReference type="AlphaFoldDB" id="A0A561EB31"/>
<evidence type="ECO:0000313" key="5">
    <source>
        <dbReference type="EMBL" id="TWE12818.1"/>
    </source>
</evidence>
<keyword evidence="1" id="KW-0805">Transcription regulation</keyword>
<dbReference type="PANTHER" id="PTHR43132:SF6">
    <property type="entry name" value="HTH-TYPE TRANSCRIPTIONAL REPRESSOR CZRA"/>
    <property type="match status" value="1"/>
</dbReference>